<dbReference type="Proteomes" id="UP000001819">
    <property type="component" value="Chromosome X"/>
</dbReference>
<dbReference type="RefSeq" id="XP_001354629.3">
    <property type="nucleotide sequence ID" value="XM_001354593.4"/>
</dbReference>
<organism evidence="2 3">
    <name type="scientific">Drosophila pseudoobscura pseudoobscura</name>
    <name type="common">Fruit fly</name>
    <dbReference type="NCBI Taxonomy" id="46245"/>
    <lineage>
        <taxon>Eukaryota</taxon>
        <taxon>Metazoa</taxon>
        <taxon>Ecdysozoa</taxon>
        <taxon>Arthropoda</taxon>
        <taxon>Hexapoda</taxon>
        <taxon>Insecta</taxon>
        <taxon>Pterygota</taxon>
        <taxon>Neoptera</taxon>
        <taxon>Endopterygota</taxon>
        <taxon>Diptera</taxon>
        <taxon>Brachycera</taxon>
        <taxon>Muscomorpha</taxon>
        <taxon>Ephydroidea</taxon>
        <taxon>Drosophilidae</taxon>
        <taxon>Drosophila</taxon>
        <taxon>Sophophora</taxon>
    </lineage>
</organism>
<dbReference type="FunCoup" id="A0A6I8UFD3">
    <property type="interactions" value="144"/>
</dbReference>
<feature type="compositionally biased region" description="Low complexity" evidence="1">
    <location>
        <begin position="36"/>
        <end position="49"/>
    </location>
</feature>
<keyword evidence="2" id="KW-1185">Reference proteome</keyword>
<feature type="region of interest" description="Disordered" evidence="1">
    <location>
        <begin position="327"/>
        <end position="655"/>
    </location>
</feature>
<gene>
    <name evidence="3" type="primary">HP5</name>
</gene>
<feature type="compositionally biased region" description="Basic and acidic residues" evidence="1">
    <location>
        <begin position="626"/>
        <end position="655"/>
    </location>
</feature>
<feature type="compositionally biased region" description="Basic and acidic residues" evidence="1">
    <location>
        <begin position="75"/>
        <end position="109"/>
    </location>
</feature>
<reference evidence="3" key="1">
    <citation type="submission" date="2025-08" db="UniProtKB">
        <authorList>
            <consortium name="RefSeq"/>
        </authorList>
    </citation>
    <scope>IDENTIFICATION</scope>
    <source>
        <strain evidence="3">MV-25-SWS-2005</strain>
        <tissue evidence="3">Whole body</tissue>
    </source>
</reference>
<dbReference type="KEGG" id="dpo:4815293"/>
<name>A0A6I8UFD3_DROPS</name>
<feature type="region of interest" description="Disordered" evidence="1">
    <location>
        <begin position="1"/>
        <end position="150"/>
    </location>
</feature>
<evidence type="ECO:0000313" key="3">
    <source>
        <dbReference type="RefSeq" id="XP_001354629.3"/>
    </source>
</evidence>
<accession>A0A6I8UFD3</accession>
<feature type="compositionally biased region" description="Polar residues" evidence="1">
    <location>
        <begin position="164"/>
        <end position="190"/>
    </location>
</feature>
<feature type="region of interest" description="Disordered" evidence="1">
    <location>
        <begin position="164"/>
        <end position="254"/>
    </location>
</feature>
<dbReference type="AlphaFoldDB" id="A0A6I8UFD3"/>
<feature type="compositionally biased region" description="Basic and acidic residues" evidence="1">
    <location>
        <begin position="494"/>
        <end position="612"/>
    </location>
</feature>
<feature type="compositionally biased region" description="Polar residues" evidence="1">
    <location>
        <begin position="120"/>
        <end position="130"/>
    </location>
</feature>
<feature type="compositionally biased region" description="Polar residues" evidence="1">
    <location>
        <begin position="331"/>
        <end position="344"/>
    </location>
</feature>
<feature type="compositionally biased region" description="Polar residues" evidence="1">
    <location>
        <begin position="228"/>
        <end position="240"/>
    </location>
</feature>
<sequence>MELFDMVKATPPPLRVRDSSSSTAKLPETPSPQPPSAMAAAAAAATSSSHHSDVDALDASVEPCKRFVVRLKRTVSRELTKETDEDKGPKGKDKDKDNDKDNDHDSDDKDGMDDGDDSMQHSSPPKTKAQQKMFADLHQPVSASQLTKSVVVRLKRLTTTEIESYITSFPPSPSNTAISTSTPKFSSTPMPGSRKRGRPRKDPNTSDVPETPSPPKKPKVHIKVPLVQNSGKNRSLKQTLAATATTEEQPRTSKAAAQLRRQELIDRFGSRFFGCVVKLNRVKMPDQQLRGSVVQGAVCKAKKTLKCPTKGRPRKSNLSVSFSESVEILGSNESSTQRRSTLGLSTKRRGSPKPTRLQRVDATGNVLEDILLATPTGKDKRRSCNGSSGSPEAGSRKPKRSTMSVPVMGLASLRLEDDQKPENDDEDEEYIVPNELPRTQRKSTPVPKKRKKISVTTTISDSETEQELQEPKEKLKKGAGSKSGSHQKAQMPEKLTEKKESQKTETDMETEEKLVEKCNSDKDKYIVDGEAEKVVGANEKRVEGEEKPVANAVEDHKEKETETKEDLDAERTIITKNREENENENDKDSEANVKADGNGHGDENVADKEKDAGATSLIEAEIVPEAEVKVKSELEQKQEVRAANDEKADGTNKDEDLLDLVDDSLLDKLVLEESVREERKKDDIGEILDLGATMDLDAALDVVEIKAEPPLTAEDEEDILEIQTSLEDVRQLHTPTSSPCRSVVPHQRSAARIDSGDSEASFKSLSAETDTSINQDLVVTPPRPLEAAPSPTLPDELISMHNCNITSIDTTSRGATPPIPFFAIESERPSEDDDLVTLPEHDFHLSSSRHAISRGTLDDIMTALDS</sequence>
<protein>
    <submittedName>
        <fullName evidence="3">Neurofilament heavy polypeptide</fullName>
    </submittedName>
</protein>
<proteinExistence type="predicted"/>
<evidence type="ECO:0000256" key="1">
    <source>
        <dbReference type="SAM" id="MobiDB-lite"/>
    </source>
</evidence>
<dbReference type="InParanoid" id="A0A6I8UFD3"/>
<evidence type="ECO:0000313" key="2">
    <source>
        <dbReference type="Proteomes" id="UP000001819"/>
    </source>
</evidence>